<evidence type="ECO:0000259" key="10">
    <source>
        <dbReference type="PROSITE" id="PS50835"/>
    </source>
</evidence>
<dbReference type="Ensembl" id="ENSECAT00000094180.1">
    <property type="protein sequence ID" value="ENSECAP00000085702.1"/>
    <property type="gene ID" value="ENSECAG00000046598.1"/>
</dbReference>
<dbReference type="GO" id="GO:0010008">
    <property type="term" value="C:endosome membrane"/>
    <property type="evidence" value="ECO:0007669"/>
    <property type="project" value="UniProtKB-SubCell"/>
</dbReference>
<evidence type="ECO:0000256" key="9">
    <source>
        <dbReference type="SAM" id="Phobius"/>
    </source>
</evidence>
<keyword evidence="9" id="KW-0812">Transmembrane</keyword>
<dbReference type="PROSITE" id="PS50835">
    <property type="entry name" value="IG_LIKE"/>
    <property type="match status" value="1"/>
</dbReference>
<evidence type="ECO:0000256" key="3">
    <source>
        <dbReference type="ARBA" id="ARBA00022753"/>
    </source>
</evidence>
<name>A0A9L0TEY6_HORSE</name>
<keyword evidence="7" id="KW-0393">Immunoglobulin domain</keyword>
<dbReference type="InterPro" id="IPR011161">
    <property type="entry name" value="MHC_I-like_Ag-recog"/>
</dbReference>
<reference evidence="11" key="3">
    <citation type="submission" date="2025-09" db="UniProtKB">
        <authorList>
            <consortium name="Ensembl"/>
        </authorList>
    </citation>
    <scope>IDENTIFICATION</scope>
    <source>
        <strain evidence="11">Thoroughbred</strain>
    </source>
</reference>
<proteinExistence type="predicted"/>
<dbReference type="GeneTree" id="ENSGT01120000271825"/>
<evidence type="ECO:0000313" key="11">
    <source>
        <dbReference type="Ensembl" id="ENSECAP00000085702.1"/>
    </source>
</evidence>
<feature type="region of interest" description="Disordered" evidence="8">
    <location>
        <begin position="1"/>
        <end position="21"/>
    </location>
</feature>
<keyword evidence="6" id="KW-0325">Glycoprotein</keyword>
<reference evidence="11 12" key="1">
    <citation type="journal article" date="2009" name="Science">
        <title>Genome sequence, comparative analysis, and population genetics of the domestic horse.</title>
        <authorList>
            <consortium name="Broad Institute Genome Sequencing Platform"/>
            <consortium name="Broad Institute Whole Genome Assembly Team"/>
            <person name="Wade C.M."/>
            <person name="Giulotto E."/>
            <person name="Sigurdsson S."/>
            <person name="Zoli M."/>
            <person name="Gnerre S."/>
            <person name="Imsland F."/>
            <person name="Lear T.L."/>
            <person name="Adelson D.L."/>
            <person name="Bailey E."/>
            <person name="Bellone R.R."/>
            <person name="Bloecker H."/>
            <person name="Distl O."/>
            <person name="Edgar R.C."/>
            <person name="Garber M."/>
            <person name="Leeb T."/>
            <person name="Mauceli E."/>
            <person name="MacLeod J.N."/>
            <person name="Penedo M.C.T."/>
            <person name="Raison J.M."/>
            <person name="Sharpe T."/>
            <person name="Vogel J."/>
            <person name="Andersson L."/>
            <person name="Antczak D.F."/>
            <person name="Biagi T."/>
            <person name="Binns M.M."/>
            <person name="Chowdhary B.P."/>
            <person name="Coleman S.J."/>
            <person name="Della Valle G."/>
            <person name="Fryc S."/>
            <person name="Guerin G."/>
            <person name="Hasegawa T."/>
            <person name="Hill E.W."/>
            <person name="Jurka J."/>
            <person name="Kiialainen A."/>
            <person name="Lindgren G."/>
            <person name="Liu J."/>
            <person name="Magnani E."/>
            <person name="Mickelson J.R."/>
            <person name="Murray J."/>
            <person name="Nergadze S.G."/>
            <person name="Onofrio R."/>
            <person name="Pedroni S."/>
            <person name="Piras M.F."/>
            <person name="Raudsepp T."/>
            <person name="Rocchi M."/>
            <person name="Roeed K.H."/>
            <person name="Ryder O.A."/>
            <person name="Searle S."/>
            <person name="Skow L."/>
            <person name="Swinburne J.E."/>
            <person name="Syvaenen A.C."/>
            <person name="Tozaki T."/>
            <person name="Valberg S.J."/>
            <person name="Vaudin M."/>
            <person name="White J.R."/>
            <person name="Zody M.C."/>
            <person name="Lander E.S."/>
            <person name="Lindblad-Toh K."/>
        </authorList>
    </citation>
    <scope>NUCLEOTIDE SEQUENCE [LARGE SCALE GENOMIC DNA]</scope>
    <source>
        <strain evidence="11 12">Thoroughbred</strain>
    </source>
</reference>
<dbReference type="InterPro" id="IPR003597">
    <property type="entry name" value="Ig_C1-set"/>
</dbReference>
<organism evidence="11 12">
    <name type="scientific">Equus caballus</name>
    <name type="common">Horse</name>
    <dbReference type="NCBI Taxonomy" id="9796"/>
    <lineage>
        <taxon>Eukaryota</taxon>
        <taxon>Metazoa</taxon>
        <taxon>Chordata</taxon>
        <taxon>Craniata</taxon>
        <taxon>Vertebrata</taxon>
        <taxon>Euteleostomi</taxon>
        <taxon>Mammalia</taxon>
        <taxon>Eutheria</taxon>
        <taxon>Laurasiatheria</taxon>
        <taxon>Perissodactyla</taxon>
        <taxon>Equidae</taxon>
        <taxon>Equus</taxon>
    </lineage>
</organism>
<dbReference type="GO" id="GO:0030883">
    <property type="term" value="F:endogenous lipid antigen binding"/>
    <property type="evidence" value="ECO:0000318"/>
    <property type="project" value="GO_Central"/>
</dbReference>
<dbReference type="GO" id="GO:0048007">
    <property type="term" value="P:antigen processing and presentation, exogenous lipid antigen via MHC class Ib"/>
    <property type="evidence" value="ECO:0000318"/>
    <property type="project" value="GO_Central"/>
</dbReference>
<dbReference type="Gene3D" id="2.60.40.10">
    <property type="entry name" value="Immunoglobulins"/>
    <property type="match status" value="1"/>
</dbReference>
<dbReference type="PANTHER" id="PTHR16675:SF160">
    <property type="entry name" value="T-CELL SURFACE GLYCOPROTEIN CD1A"/>
    <property type="match status" value="1"/>
</dbReference>
<dbReference type="CDD" id="cd21029">
    <property type="entry name" value="IgC1_CD1"/>
    <property type="match status" value="1"/>
</dbReference>
<evidence type="ECO:0000313" key="12">
    <source>
        <dbReference type="Proteomes" id="UP000002281"/>
    </source>
</evidence>
<dbReference type="GO" id="GO:0030884">
    <property type="term" value="F:exogenous lipid antigen binding"/>
    <property type="evidence" value="ECO:0000318"/>
    <property type="project" value="GO_Central"/>
</dbReference>
<dbReference type="SMART" id="SM00407">
    <property type="entry name" value="IGc1"/>
    <property type="match status" value="1"/>
</dbReference>
<protein>
    <recommendedName>
        <fullName evidence="10">Ig-like domain-containing protein</fullName>
    </recommendedName>
</protein>
<gene>
    <name evidence="11" type="primary">CD1A6</name>
</gene>
<evidence type="ECO:0000256" key="6">
    <source>
        <dbReference type="ARBA" id="ARBA00023180"/>
    </source>
</evidence>
<dbReference type="InterPro" id="IPR007110">
    <property type="entry name" value="Ig-like_dom"/>
</dbReference>
<dbReference type="InterPro" id="IPR050208">
    <property type="entry name" value="MHC_class-I_related"/>
</dbReference>
<dbReference type="Pfam" id="PF07654">
    <property type="entry name" value="C1-set"/>
    <property type="match status" value="1"/>
</dbReference>
<evidence type="ECO:0000256" key="4">
    <source>
        <dbReference type="ARBA" id="ARBA00022859"/>
    </source>
</evidence>
<evidence type="ECO:0000256" key="7">
    <source>
        <dbReference type="ARBA" id="ARBA00023319"/>
    </source>
</evidence>
<keyword evidence="3" id="KW-0967">Endosome</keyword>
<dbReference type="GO" id="GO:0006955">
    <property type="term" value="P:immune response"/>
    <property type="evidence" value="ECO:0000318"/>
    <property type="project" value="GO_Central"/>
</dbReference>
<dbReference type="Pfam" id="PF16497">
    <property type="entry name" value="MHC_I_3"/>
    <property type="match status" value="1"/>
</dbReference>
<keyword evidence="4" id="KW-0391">Immunity</keyword>
<feature type="domain" description="Ig-like" evidence="10">
    <location>
        <begin position="326"/>
        <end position="433"/>
    </location>
</feature>
<dbReference type="GO" id="GO:0009897">
    <property type="term" value="C:external side of plasma membrane"/>
    <property type="evidence" value="ECO:0000318"/>
    <property type="project" value="GO_Central"/>
</dbReference>
<dbReference type="InterPro" id="IPR036179">
    <property type="entry name" value="Ig-like_dom_sf"/>
</dbReference>
<dbReference type="GO" id="GO:0005615">
    <property type="term" value="C:extracellular space"/>
    <property type="evidence" value="ECO:0000318"/>
    <property type="project" value="GO_Central"/>
</dbReference>
<keyword evidence="12" id="KW-1185">Reference proteome</keyword>
<dbReference type="FunFam" id="3.30.500.10:FF:000002">
    <property type="entry name" value="Antigen-presenting glycoprotein CD1d1"/>
    <property type="match status" value="1"/>
</dbReference>
<evidence type="ECO:0000256" key="2">
    <source>
        <dbReference type="ARBA" id="ARBA00004608"/>
    </source>
</evidence>
<dbReference type="FunFam" id="2.60.40.10:FF:000254">
    <property type="entry name" value="Antigen-presenting glycoprotein CD1d1"/>
    <property type="match status" value="1"/>
</dbReference>
<accession>A0A9L0TEY6</accession>
<comment type="subcellular location">
    <subcellularLocation>
        <location evidence="1">Cell membrane</location>
        <topology evidence="1">Single-pass type I membrane protein</topology>
    </subcellularLocation>
    <subcellularLocation>
        <location evidence="2">Endosome membrane</location>
    </subcellularLocation>
</comment>
<dbReference type="SUPFAM" id="SSF54452">
    <property type="entry name" value="MHC antigen-recognition domain"/>
    <property type="match status" value="1"/>
</dbReference>
<feature type="transmembrane region" description="Helical" evidence="9">
    <location>
        <begin position="443"/>
        <end position="463"/>
    </location>
</feature>
<dbReference type="InterPro" id="IPR011162">
    <property type="entry name" value="MHC_I/II-like_Ag-recog"/>
</dbReference>
<dbReference type="SUPFAM" id="SSF48726">
    <property type="entry name" value="Immunoglobulin"/>
    <property type="match status" value="1"/>
</dbReference>
<dbReference type="PANTHER" id="PTHR16675">
    <property type="entry name" value="MHC CLASS I-RELATED"/>
    <property type="match status" value="1"/>
</dbReference>
<keyword evidence="9" id="KW-1133">Transmembrane helix</keyword>
<dbReference type="GO" id="GO:0001916">
    <property type="term" value="P:positive regulation of T cell mediated cytotoxicity"/>
    <property type="evidence" value="ECO:0000318"/>
    <property type="project" value="GO_Central"/>
</dbReference>
<dbReference type="Gene3D" id="3.30.500.10">
    <property type="entry name" value="MHC class I-like antigen recognition-like"/>
    <property type="match status" value="1"/>
</dbReference>
<dbReference type="Proteomes" id="UP000002281">
    <property type="component" value="Chromosome 5"/>
</dbReference>
<evidence type="ECO:0000256" key="1">
    <source>
        <dbReference type="ARBA" id="ARBA00004251"/>
    </source>
</evidence>
<dbReference type="GO" id="GO:0071723">
    <property type="term" value="F:lipopeptide binding"/>
    <property type="evidence" value="ECO:0000318"/>
    <property type="project" value="GO_Central"/>
</dbReference>
<dbReference type="AlphaFoldDB" id="A0A9L0TEY6"/>
<evidence type="ECO:0000256" key="8">
    <source>
        <dbReference type="SAM" id="MobiDB-lite"/>
    </source>
</evidence>
<keyword evidence="5 9" id="KW-0472">Membrane</keyword>
<dbReference type="InterPro" id="IPR013783">
    <property type="entry name" value="Ig-like_fold"/>
</dbReference>
<reference evidence="11" key="2">
    <citation type="submission" date="2025-08" db="UniProtKB">
        <authorList>
            <consortium name="Ensembl"/>
        </authorList>
    </citation>
    <scope>IDENTIFICATION</scope>
    <source>
        <strain evidence="11">Thoroughbred</strain>
    </source>
</reference>
<dbReference type="GO" id="GO:0048006">
    <property type="term" value="P:antigen processing and presentation, endogenous lipid antigen via MHC class Ib"/>
    <property type="evidence" value="ECO:0000318"/>
    <property type="project" value="GO_Central"/>
</dbReference>
<dbReference type="InterPro" id="IPR037055">
    <property type="entry name" value="MHC_I-like_Ag-recog_sf"/>
</dbReference>
<evidence type="ECO:0000256" key="5">
    <source>
        <dbReference type="ARBA" id="ARBA00023136"/>
    </source>
</evidence>
<sequence length="480" mass="54280">MSSLLSASVSRPKTGWWKSSDQQGHMLPLPYLKPQIKTLPFNFFGEFGISALAALSPCSALCKNKVPTFFHHPWCQRSACCAMGERTRFRFGEGSQNRGIVANVCLEKKSKTSFSERKKTSANKMLFLQFALLVVLLPGGDSKDGLCALLKVEYKAWDCGADFQEPTSFRVIYSSSFYNPSRVQALGSAWLGELQTHGWENHTGSFIFLRPWSKGNFSSEELTEIEKLFRTFSIEFNQIFHNHASQWQLAYPFQVQLAMGCELHIGEASVGFARIAYQGSDLISIQNNSWLPSPKGGSRAQQVSGRFNLNKVFLETWHRLLTDTCPRFLLGLLDAGKADLQRQARPEAWLSTGPSPAPGHLMLVCHVSSFYPKPIWVMWMRGKKEQQGTQQSDILPNADGTWYLRKSLDVEAIEADGLSCRVRHSSLEDQDIILYWEHRSSTGWIFLAVIVPLVLLTVLAFWLRKRWTRCEPPSNLISLE</sequence>